<name>A0A5D4T0Q4_9BACI</name>
<accession>A0A5D4T0Q4</accession>
<comment type="caution">
    <text evidence="2">The sequence shown here is derived from an EMBL/GenBank/DDBJ whole genome shotgun (WGS) entry which is preliminary data.</text>
</comment>
<gene>
    <name evidence="2" type="ORF">FZC76_14850</name>
</gene>
<dbReference type="OrthoDB" id="2971980at2"/>
<keyword evidence="1" id="KW-0472">Membrane</keyword>
<dbReference type="EMBL" id="VTEV01000005">
    <property type="protein sequence ID" value="TYS67834.1"/>
    <property type="molecule type" value="Genomic_DNA"/>
</dbReference>
<proteinExistence type="predicted"/>
<sequence length="74" mass="8558">MIIRKLLTFFLACIFVPVPIRALVAFVIHLFSKEPWDNMSQLFLIFSTIGAFIIWGIDELLRKVADWESIQSGM</sequence>
<evidence type="ECO:0000313" key="2">
    <source>
        <dbReference type="EMBL" id="TYS67834.1"/>
    </source>
</evidence>
<evidence type="ECO:0000256" key="1">
    <source>
        <dbReference type="SAM" id="Phobius"/>
    </source>
</evidence>
<dbReference type="RefSeq" id="WP_148988942.1">
    <property type="nucleotide sequence ID" value="NZ_VTEV01000005.1"/>
</dbReference>
<keyword evidence="1" id="KW-1133">Transmembrane helix</keyword>
<reference evidence="2 3" key="1">
    <citation type="submission" date="2019-08" db="EMBL/GenBank/DDBJ databases">
        <title>Bacillus genomes from the desert of Cuatro Cienegas, Coahuila.</title>
        <authorList>
            <person name="Olmedo-Alvarez G."/>
        </authorList>
    </citation>
    <scope>NUCLEOTIDE SEQUENCE [LARGE SCALE GENOMIC DNA]</scope>
    <source>
        <strain evidence="2 3">CH28_1T</strain>
    </source>
</reference>
<protein>
    <submittedName>
        <fullName evidence="2">Uncharacterized protein</fullName>
    </submittedName>
</protein>
<keyword evidence="1" id="KW-0812">Transmembrane</keyword>
<dbReference type="AlphaFoldDB" id="A0A5D4T0Q4"/>
<feature type="transmembrane region" description="Helical" evidence="1">
    <location>
        <begin position="38"/>
        <end position="57"/>
    </location>
</feature>
<dbReference type="Proteomes" id="UP000322524">
    <property type="component" value="Unassembled WGS sequence"/>
</dbReference>
<organism evidence="2 3">
    <name type="scientific">Sutcliffiella horikoshii</name>
    <dbReference type="NCBI Taxonomy" id="79883"/>
    <lineage>
        <taxon>Bacteria</taxon>
        <taxon>Bacillati</taxon>
        <taxon>Bacillota</taxon>
        <taxon>Bacilli</taxon>
        <taxon>Bacillales</taxon>
        <taxon>Bacillaceae</taxon>
        <taxon>Sutcliffiella</taxon>
    </lineage>
</organism>
<evidence type="ECO:0000313" key="3">
    <source>
        <dbReference type="Proteomes" id="UP000322524"/>
    </source>
</evidence>